<comment type="caution">
    <text evidence="2">The sequence shown here is derived from an EMBL/GenBank/DDBJ whole genome shotgun (WGS) entry which is preliminary data.</text>
</comment>
<accession>X1P4T7</accession>
<organism evidence="2">
    <name type="scientific">marine sediment metagenome</name>
    <dbReference type="NCBI Taxonomy" id="412755"/>
    <lineage>
        <taxon>unclassified sequences</taxon>
        <taxon>metagenomes</taxon>
        <taxon>ecological metagenomes</taxon>
    </lineage>
</organism>
<keyword evidence="1" id="KW-0175">Coiled coil</keyword>
<sequence length="93" mass="10511">LSEVTGYSRAYLSRVATGNQAPSEPFIALCCHNLKEPQEELFRLIELQKGSMRPAHPHTLTQDLLETVDELASQLTKAELRIKALEDELKQYS</sequence>
<feature type="non-terminal residue" evidence="2">
    <location>
        <position position="1"/>
    </location>
</feature>
<dbReference type="EMBL" id="BARV01013761">
    <property type="protein sequence ID" value="GAI25934.1"/>
    <property type="molecule type" value="Genomic_DNA"/>
</dbReference>
<reference evidence="2" key="1">
    <citation type="journal article" date="2014" name="Front. Microbiol.">
        <title>High frequency of phylogenetically diverse reductive dehalogenase-homologous genes in deep subseafloor sedimentary metagenomes.</title>
        <authorList>
            <person name="Kawai M."/>
            <person name="Futagami T."/>
            <person name="Toyoda A."/>
            <person name="Takaki Y."/>
            <person name="Nishi S."/>
            <person name="Hori S."/>
            <person name="Arai W."/>
            <person name="Tsubouchi T."/>
            <person name="Morono Y."/>
            <person name="Uchiyama I."/>
            <person name="Ito T."/>
            <person name="Fujiyama A."/>
            <person name="Inagaki F."/>
            <person name="Takami H."/>
        </authorList>
    </citation>
    <scope>NUCLEOTIDE SEQUENCE</scope>
    <source>
        <strain evidence="2">Expedition CK06-06</strain>
    </source>
</reference>
<feature type="coiled-coil region" evidence="1">
    <location>
        <begin position="61"/>
        <end position="88"/>
    </location>
</feature>
<proteinExistence type="predicted"/>
<dbReference type="AlphaFoldDB" id="X1P4T7"/>
<evidence type="ECO:0000256" key="1">
    <source>
        <dbReference type="SAM" id="Coils"/>
    </source>
</evidence>
<evidence type="ECO:0000313" key="2">
    <source>
        <dbReference type="EMBL" id="GAI25934.1"/>
    </source>
</evidence>
<protein>
    <submittedName>
        <fullName evidence="2">Uncharacterized protein</fullName>
    </submittedName>
</protein>
<name>X1P4T7_9ZZZZ</name>
<gene>
    <name evidence="2" type="ORF">S06H3_24600</name>
</gene>